<organism evidence="3 4">
    <name type="scientific">Streptomyces tremellae</name>
    <dbReference type="NCBI Taxonomy" id="1124239"/>
    <lineage>
        <taxon>Bacteria</taxon>
        <taxon>Bacillati</taxon>
        <taxon>Actinomycetota</taxon>
        <taxon>Actinomycetes</taxon>
        <taxon>Kitasatosporales</taxon>
        <taxon>Streptomycetaceae</taxon>
        <taxon>Streptomyces</taxon>
    </lineage>
</organism>
<dbReference type="Gene3D" id="3.40.50.1820">
    <property type="entry name" value="alpha/beta hydrolase"/>
    <property type="match status" value="1"/>
</dbReference>
<comment type="caution">
    <text evidence="3">The sequence shown here is derived from an EMBL/GenBank/DDBJ whole genome shotgun (WGS) entry which is preliminary data.</text>
</comment>
<accession>A0ABP7GC23</accession>
<dbReference type="EMBL" id="BAABEP010000071">
    <property type="protein sequence ID" value="GAA3756811.1"/>
    <property type="molecule type" value="Genomic_DNA"/>
</dbReference>
<dbReference type="Pfam" id="PF00561">
    <property type="entry name" value="Abhydrolase_1"/>
    <property type="match status" value="1"/>
</dbReference>
<dbReference type="SUPFAM" id="SSF53474">
    <property type="entry name" value="alpha/beta-Hydrolases"/>
    <property type="match status" value="1"/>
</dbReference>
<dbReference type="GO" id="GO:0016787">
    <property type="term" value="F:hydrolase activity"/>
    <property type="evidence" value="ECO:0007669"/>
    <property type="project" value="UniProtKB-KW"/>
</dbReference>
<proteinExistence type="predicted"/>
<evidence type="ECO:0000256" key="1">
    <source>
        <dbReference type="ARBA" id="ARBA00022801"/>
    </source>
</evidence>
<keyword evidence="1 3" id="KW-0378">Hydrolase</keyword>
<protein>
    <submittedName>
        <fullName evidence="3">Alpha/beta hydrolase</fullName>
    </submittedName>
</protein>
<dbReference type="InterPro" id="IPR000639">
    <property type="entry name" value="Epox_hydrolase-like"/>
</dbReference>
<reference evidence="4" key="1">
    <citation type="journal article" date="2019" name="Int. J. Syst. Evol. Microbiol.">
        <title>The Global Catalogue of Microorganisms (GCM) 10K type strain sequencing project: providing services to taxonomists for standard genome sequencing and annotation.</title>
        <authorList>
            <consortium name="The Broad Institute Genomics Platform"/>
            <consortium name="The Broad Institute Genome Sequencing Center for Infectious Disease"/>
            <person name="Wu L."/>
            <person name="Ma J."/>
        </authorList>
    </citation>
    <scope>NUCLEOTIDE SEQUENCE [LARGE SCALE GENOMIC DNA]</scope>
    <source>
        <strain evidence="4">JCM 30846</strain>
    </source>
</reference>
<dbReference type="PRINTS" id="PR00412">
    <property type="entry name" value="EPOXHYDRLASE"/>
</dbReference>
<dbReference type="InterPro" id="IPR029058">
    <property type="entry name" value="AB_hydrolase_fold"/>
</dbReference>
<dbReference type="InterPro" id="IPR000073">
    <property type="entry name" value="AB_hydrolase_1"/>
</dbReference>
<dbReference type="PANTHER" id="PTHR43329">
    <property type="entry name" value="EPOXIDE HYDROLASE"/>
    <property type="match status" value="1"/>
</dbReference>
<dbReference type="Proteomes" id="UP001499884">
    <property type="component" value="Unassembled WGS sequence"/>
</dbReference>
<evidence type="ECO:0000313" key="3">
    <source>
        <dbReference type="EMBL" id="GAA3756811.1"/>
    </source>
</evidence>
<evidence type="ECO:0000259" key="2">
    <source>
        <dbReference type="Pfam" id="PF00561"/>
    </source>
</evidence>
<name>A0ABP7GC23_9ACTN</name>
<dbReference type="PRINTS" id="PR00111">
    <property type="entry name" value="ABHYDROLASE"/>
</dbReference>
<keyword evidence="4" id="KW-1185">Reference proteome</keyword>
<dbReference type="RefSeq" id="WP_345654395.1">
    <property type="nucleotide sequence ID" value="NZ_BAABEP010000071.1"/>
</dbReference>
<sequence>MLIDGTAFEEGLADVNGTRLHYVTGGSGTPLLLLPGWPRTWWQFHKVLPRLARRYRVIAVDLRGMGDSAKPVGGYDKQTMARDVHELLTALGHRAALVAGDDIGAMVAHAFAAHHPEAARKVVLCEGVHPGPYVDAMPLVPRPGGPSSWWFALHQPDGLPEQLLAGRYRLVIEHVTRQLARFPEAIDAESLDRYAAAYEQPGAARAAAGWYRTVREDMAQAARFPAIRMPVLALASAGNAAAVAGALAATVPDARHHEVADTGHYVAEENPDGYADALISFFG</sequence>
<evidence type="ECO:0000313" key="4">
    <source>
        <dbReference type="Proteomes" id="UP001499884"/>
    </source>
</evidence>
<gene>
    <name evidence="3" type="ORF">GCM10023082_59810</name>
</gene>
<feature type="domain" description="AB hydrolase-1" evidence="2">
    <location>
        <begin position="30"/>
        <end position="271"/>
    </location>
</feature>